<comment type="function">
    <text evidence="5">RNA-binding component of the cleavage and polyadenylation factor (CPF) complex, which plays a key role in polyadenylation-dependent pre-mRNA 3'-end formation and cooperates with cleavage factors including the CFIA complex and NAB4/CFIB. Involved in poly(A) site recognition. May be involved in coupling transcription termination and mRNA 3'-end formation.</text>
</comment>
<dbReference type="VEuPathDB" id="FungiDB:GVI51_H01243"/>
<feature type="domain" description="RSE1/DDB1/CPSF1 C-terminal" evidence="11">
    <location>
        <begin position="990"/>
        <end position="1320"/>
    </location>
</feature>
<evidence type="ECO:0000256" key="6">
    <source>
        <dbReference type="ARBA" id="ARBA00038304"/>
    </source>
</evidence>
<evidence type="ECO:0000256" key="5">
    <source>
        <dbReference type="ARBA" id="ARBA00037232"/>
    </source>
</evidence>
<dbReference type="VEuPathDB" id="FungiDB:GWK60_H01243"/>
<evidence type="ECO:0000259" key="12">
    <source>
        <dbReference type="Pfam" id="PF10433"/>
    </source>
</evidence>
<dbReference type="Pfam" id="PF23726">
    <property type="entry name" value="Beta-prop_RSE1_2nd"/>
    <property type="match status" value="1"/>
</dbReference>
<feature type="compositionally biased region" description="Polar residues" evidence="10">
    <location>
        <begin position="479"/>
        <end position="493"/>
    </location>
</feature>
<keyword evidence="4" id="KW-0539">Nucleus</keyword>
<feature type="region of interest" description="Disordered" evidence="10">
    <location>
        <begin position="455"/>
        <end position="493"/>
    </location>
</feature>
<dbReference type="InterPro" id="IPR058543">
    <property type="entry name" value="Beta-prop_RSE1/DDB1/CPSF1_2nd"/>
</dbReference>
<dbReference type="EMBL" id="LLZZ01000149">
    <property type="protein sequence ID" value="KTA98990.1"/>
    <property type="molecule type" value="Genomic_DNA"/>
</dbReference>
<protein>
    <recommendedName>
        <fullName evidence="8">Protein CFT1</fullName>
    </recommendedName>
    <alternativeName>
        <fullName evidence="9">Cleavage factor two protein 1</fullName>
    </alternativeName>
    <alternativeName>
        <fullName evidence="7">Protein cft1</fullName>
    </alternativeName>
</protein>
<keyword evidence="3" id="KW-0694">RNA-binding</keyword>
<evidence type="ECO:0000256" key="7">
    <source>
        <dbReference type="ARBA" id="ARBA00039187"/>
    </source>
</evidence>
<dbReference type="InterPro" id="IPR004871">
    <property type="entry name" value="RSE1/DDB1/CPSF1_C"/>
</dbReference>
<dbReference type="VEuPathDB" id="FungiDB:CAGL0H01463g"/>
<dbReference type="Proteomes" id="UP000054886">
    <property type="component" value="Unassembled WGS sequence"/>
</dbReference>
<dbReference type="PANTHER" id="PTHR10644">
    <property type="entry name" value="DNA REPAIR/RNA PROCESSING CPSF FAMILY"/>
    <property type="match status" value="1"/>
</dbReference>
<dbReference type="GO" id="GO:0006369">
    <property type="term" value="P:termination of RNA polymerase II transcription"/>
    <property type="evidence" value="ECO:0007669"/>
    <property type="project" value="EnsemblFungi"/>
</dbReference>
<dbReference type="Gene3D" id="2.130.10.10">
    <property type="entry name" value="YVTN repeat-like/Quinoprotein amine dehydrogenase"/>
    <property type="match status" value="3"/>
</dbReference>
<evidence type="ECO:0000256" key="3">
    <source>
        <dbReference type="ARBA" id="ARBA00022884"/>
    </source>
</evidence>
<dbReference type="VEuPathDB" id="FungiDB:B1J91_H01463g"/>
<organism evidence="14 15">
    <name type="scientific">Candida glabrata</name>
    <name type="common">Yeast</name>
    <name type="synonym">Torulopsis glabrata</name>
    <dbReference type="NCBI Taxonomy" id="5478"/>
    <lineage>
        <taxon>Eukaryota</taxon>
        <taxon>Fungi</taxon>
        <taxon>Dikarya</taxon>
        <taxon>Ascomycota</taxon>
        <taxon>Saccharomycotina</taxon>
        <taxon>Saccharomycetes</taxon>
        <taxon>Saccharomycetales</taxon>
        <taxon>Saccharomycetaceae</taxon>
        <taxon>Nakaseomyces</taxon>
    </lineage>
</organism>
<comment type="caution">
    <text evidence="14">The sequence shown here is derived from an EMBL/GenBank/DDBJ whole genome shotgun (WGS) entry which is preliminary data.</text>
</comment>
<sequence>MNVYDDVIDPTVVSHSVCGHFTTTDYLELIVIRTDVLSIYKPIRSGRLYLMEEHKLSGRINDVALIPKHSNGSNGNGINLSYLLLSTGVAKLSLLMYNNITSSIETISLHFYEDKFESATMLDLARNSQLRIEPNGNYAMLINNDVLAILPFYTGINEDEDEDYINNDKSKINDNSKKSLFKRKKGKTQNNKVTHPSIIINCSELGPQIKNIKDIQFLCGFTKPTIGVLYQPQLAWCGNSQLVPLPTNYAIISLDMKFSIDATTFDKAIISEISQLPSDWHTIAPTLSGSLILGVNEIAFLDNTGVLQSILTLNSYSDKVLPKVRVIDKSSHEVFFNTGSKFALIPSNENERSVENILLFDENGCIFNVDLKSEGRLLTQFNITKLPLGEDVLSQKSNPSSVSIIWADGRLDTYTIFIGFQSGDATMLKLNHLHSAIEVEEPTFMKDYVNKQASAAYNNEDDDDDDDDFNLYSDEENDQVNNKNDRTFGTNESNEPFTAQELMELRNIGPINSMCVGKVSSIEDNVKGLPNPNKQEISIVCTSGYGDGSHLNAILASVQPRVEKALKFISITKIWNLHIKGKDKFLITTDSTQSQSNIYEIDNNFSQHKQGRLRRDATTIHIATIGDNKRIVQVTTNHLYLYDLTFRRFSTIKFDYEVVHVSVMDPYVLITLSRGDIKVFELENRNKKKFVKVPLPEILTEMVITSGLILKSNMCNEFLSGIGKSTIEQLLFTFVTADNQIIFFTKDHNDRIFQLNGIDQLQDSLYISTYQLPDEIIPDPSIKQIMINKLGNNSKDEYLTILTFGGEIYQYKKSRSRHSRFYRNVGRNDHPITGAPDNAYPKGVSGIERIMHYIPNFDGYSVIFVTGNTPYIIMKEDDSLPRIFPFGNIPIVSMSRWGEGSVICIDDIKNARIYSLNQDNIYYGNKLPIRKIKIGSMLQNYKTLNSIVYHERTQLYLVSYTKEISYEAKAEDGSLLIGYKPELPNAKAFKSGVLLINPKSWEVIDELDLPDNSLVNDMKSSFIQIDTRTKRKREYIIVGIGYATMEDVPPTGEFHIYDITEVVPEPGKPNTNFKLKEIFKEDIRGIVSVVNGISGRFLISQSQKIMVRDVQQDNSVIPVAFLDVPVFVTSLKTFGNLIVIGDAMQGIQFVGFDAEPYRMITLGSSITKFEVISVEFLVNNGDIYFLVTDRDSIMHVLKYAPDQPNTLSGQRLVHCSSFNLHSLNNCTMLLPKNDEFPRDQRYSRSFQTITAQVDGSISKIVPVKEETYRRLYFIQQQIIDKEPQLAGLNPRMERQDNKYYHLGHSLRPMLDFNIIKRFKDMSMNRRSHIVQKLGKNSNLEVWRDLIDLEFPLRSLKPTDQN</sequence>
<name>A0A0W0C7R1_CANGB</name>
<dbReference type="InterPro" id="IPR015943">
    <property type="entry name" value="WD40/YVTN_repeat-like_dom_sf"/>
</dbReference>
<evidence type="ECO:0000259" key="11">
    <source>
        <dbReference type="Pfam" id="PF03178"/>
    </source>
</evidence>
<dbReference type="InterPro" id="IPR050358">
    <property type="entry name" value="RSE1/DDB1/CFT1"/>
</dbReference>
<evidence type="ECO:0000256" key="10">
    <source>
        <dbReference type="SAM" id="MobiDB-lite"/>
    </source>
</evidence>
<proteinExistence type="inferred from homology"/>
<evidence type="ECO:0000313" key="15">
    <source>
        <dbReference type="Proteomes" id="UP000054886"/>
    </source>
</evidence>
<dbReference type="Pfam" id="PF10433">
    <property type="entry name" value="Beta-prop_RSE1_1st"/>
    <property type="match status" value="1"/>
</dbReference>
<comment type="subcellular location">
    <subcellularLocation>
        <location evidence="1">Nucleus</location>
    </subcellularLocation>
</comment>
<evidence type="ECO:0000313" key="14">
    <source>
        <dbReference type="EMBL" id="KTA98990.1"/>
    </source>
</evidence>
<feature type="compositionally biased region" description="Acidic residues" evidence="10">
    <location>
        <begin position="459"/>
        <end position="478"/>
    </location>
</feature>
<evidence type="ECO:0000256" key="4">
    <source>
        <dbReference type="ARBA" id="ARBA00023242"/>
    </source>
</evidence>
<evidence type="ECO:0000256" key="8">
    <source>
        <dbReference type="ARBA" id="ARBA00039443"/>
    </source>
</evidence>
<dbReference type="Pfam" id="PF03178">
    <property type="entry name" value="CPSF_A"/>
    <property type="match status" value="1"/>
</dbReference>
<keyword evidence="2" id="KW-0507">mRNA processing</keyword>
<feature type="domain" description="RSE1/DDB1/CPSF1 first beta-propeller" evidence="12">
    <location>
        <begin position="12"/>
        <end position="434"/>
    </location>
</feature>
<feature type="domain" description="RSE1/DDB1/CPSF1 second beta-propeller" evidence="13">
    <location>
        <begin position="560"/>
        <end position="916"/>
    </location>
</feature>
<evidence type="ECO:0000259" key="13">
    <source>
        <dbReference type="Pfam" id="PF23726"/>
    </source>
</evidence>
<reference evidence="14 15" key="1">
    <citation type="submission" date="2015-10" db="EMBL/GenBank/DDBJ databases">
        <title>Draft genomes sequences of Candida glabrata isolates 1A, 1B, 2A, 2B, 3A and 3B.</title>
        <authorList>
            <person name="Haavelsrud O.E."/>
            <person name="Gaustad P."/>
        </authorList>
    </citation>
    <scope>NUCLEOTIDE SEQUENCE [LARGE SCALE GENOMIC DNA]</scope>
    <source>
        <strain evidence="14">910700640</strain>
    </source>
</reference>
<gene>
    <name evidence="14" type="ORF">AO440_001962</name>
</gene>
<dbReference type="FunFam" id="2.130.10.10:FF:000937">
    <property type="entry name" value="Cft1p"/>
    <property type="match status" value="1"/>
</dbReference>
<dbReference type="InterPro" id="IPR018846">
    <property type="entry name" value="Beta-prop_RSE1/DDB1/CPSF1_1st"/>
</dbReference>
<evidence type="ECO:0000256" key="2">
    <source>
        <dbReference type="ARBA" id="ARBA00022664"/>
    </source>
</evidence>
<dbReference type="GO" id="GO:0006397">
    <property type="term" value="P:mRNA processing"/>
    <property type="evidence" value="ECO:0007669"/>
    <property type="project" value="UniProtKB-KW"/>
</dbReference>
<comment type="similarity">
    <text evidence="6">Belongs to the CFT1 family.</text>
</comment>
<evidence type="ECO:0000256" key="9">
    <source>
        <dbReference type="ARBA" id="ARBA00041264"/>
    </source>
</evidence>
<accession>A0A0W0C7R1</accession>
<evidence type="ECO:0000256" key="1">
    <source>
        <dbReference type="ARBA" id="ARBA00004123"/>
    </source>
</evidence>
<dbReference type="GO" id="GO:0003723">
    <property type="term" value="F:RNA binding"/>
    <property type="evidence" value="ECO:0007669"/>
    <property type="project" value="UniProtKB-KW"/>
</dbReference>
<dbReference type="GO" id="GO:0005847">
    <property type="term" value="C:mRNA cleavage and polyadenylation specificity factor complex"/>
    <property type="evidence" value="ECO:0007669"/>
    <property type="project" value="EnsemblFungi"/>
</dbReference>